<protein>
    <submittedName>
        <fullName evidence="1">Uncharacterized protein</fullName>
    </submittedName>
</protein>
<sequence>MSSMASNVLILTSSSRRNCLSNGPPFSSRFYRGESGCKVSATDVCNSLFDLLQSLTRQPDVTLRNELRVHYFRSWDRSETRHTTHRDNKISTLPKTCTIRQTDRQVVLWSSIAQCSTTTAFRPQCRLQEHRTHRTHLSAHHTSRCYITPGRLHRDLQGKKHIFIFI</sequence>
<gene>
    <name evidence="1" type="ORF">E2C01_001184</name>
</gene>
<keyword evidence="2" id="KW-1185">Reference proteome</keyword>
<organism evidence="1 2">
    <name type="scientific">Portunus trituberculatus</name>
    <name type="common">Swimming crab</name>
    <name type="synonym">Neptunus trituberculatus</name>
    <dbReference type="NCBI Taxonomy" id="210409"/>
    <lineage>
        <taxon>Eukaryota</taxon>
        <taxon>Metazoa</taxon>
        <taxon>Ecdysozoa</taxon>
        <taxon>Arthropoda</taxon>
        <taxon>Crustacea</taxon>
        <taxon>Multicrustacea</taxon>
        <taxon>Malacostraca</taxon>
        <taxon>Eumalacostraca</taxon>
        <taxon>Eucarida</taxon>
        <taxon>Decapoda</taxon>
        <taxon>Pleocyemata</taxon>
        <taxon>Brachyura</taxon>
        <taxon>Eubrachyura</taxon>
        <taxon>Portunoidea</taxon>
        <taxon>Portunidae</taxon>
        <taxon>Portuninae</taxon>
        <taxon>Portunus</taxon>
    </lineage>
</organism>
<accession>A0A5B7CGK1</accession>
<dbReference type="Proteomes" id="UP000324222">
    <property type="component" value="Unassembled WGS sequence"/>
</dbReference>
<dbReference type="AlphaFoldDB" id="A0A5B7CGK1"/>
<evidence type="ECO:0000313" key="1">
    <source>
        <dbReference type="EMBL" id="MPC08597.1"/>
    </source>
</evidence>
<name>A0A5B7CGK1_PORTR</name>
<comment type="caution">
    <text evidence="1">The sequence shown here is derived from an EMBL/GenBank/DDBJ whole genome shotgun (WGS) entry which is preliminary data.</text>
</comment>
<evidence type="ECO:0000313" key="2">
    <source>
        <dbReference type="Proteomes" id="UP000324222"/>
    </source>
</evidence>
<proteinExistence type="predicted"/>
<dbReference type="EMBL" id="VSRR010000036">
    <property type="protein sequence ID" value="MPC08597.1"/>
    <property type="molecule type" value="Genomic_DNA"/>
</dbReference>
<reference evidence="1 2" key="1">
    <citation type="submission" date="2019-05" db="EMBL/GenBank/DDBJ databases">
        <title>Another draft genome of Portunus trituberculatus and its Hox gene families provides insights of decapod evolution.</title>
        <authorList>
            <person name="Jeong J.-H."/>
            <person name="Song I."/>
            <person name="Kim S."/>
            <person name="Choi T."/>
            <person name="Kim D."/>
            <person name="Ryu S."/>
            <person name="Kim W."/>
        </authorList>
    </citation>
    <scope>NUCLEOTIDE SEQUENCE [LARGE SCALE GENOMIC DNA]</scope>
    <source>
        <tissue evidence="1">Muscle</tissue>
    </source>
</reference>